<keyword evidence="10" id="KW-1133">Transmembrane helix</keyword>
<dbReference type="Pfam" id="PF06682">
    <property type="entry name" value="SARAF"/>
    <property type="match status" value="2"/>
</dbReference>
<proteinExistence type="inferred from homology"/>
<dbReference type="GO" id="GO:2001256">
    <property type="term" value="P:regulation of store-operated calcium entry"/>
    <property type="evidence" value="ECO:0007669"/>
    <property type="project" value="InterPro"/>
</dbReference>
<dbReference type="Proteomes" id="UP000821837">
    <property type="component" value="Unassembled WGS sequence"/>
</dbReference>
<keyword evidence="12" id="KW-0472">Membrane</keyword>
<dbReference type="AlphaFoldDB" id="A0A9D4PDQ5"/>
<keyword evidence="7 14" id="KW-0732">Signal</keyword>
<evidence type="ECO:0000256" key="14">
    <source>
        <dbReference type="SAM" id="SignalP"/>
    </source>
</evidence>
<sequence>MRCTVANAVLLCILVNLSDCLSGDKVKLADVEFLTFRQGLYTTGRRSHSSVPQLNCRGGSAGCQDQPSVVQCYNRGTDGTDVQRECKAEMNKSQKFDMIQVKCEGYDNPQDEYILKGSCSLEYQLMKTGCDSCPKDGAGVVLEDKEGNQKPFSTAVSKCAETQTYGMTDAGEKVKLSDVRVLNLSEGRNTTGRRYFPVPQLMCCGGTAGCKDKPTVVRCYNIGSDGRDVQLEYYLDRKGSPTPGPVASDDPAQAFLGRTGHLDRGCTRPSVSKLENLS</sequence>
<keyword evidence="8" id="KW-0256">Endoplasmic reticulum</keyword>
<protein>
    <recommendedName>
        <fullName evidence="3">Store-operated calcium entry-associated regulatory factor</fullName>
    </recommendedName>
    <alternativeName>
        <fullName evidence="13">Transmembrane protein 66</fullName>
    </alternativeName>
</protein>
<feature type="chain" id="PRO_5038867449" description="Store-operated calcium entry-associated regulatory factor" evidence="14">
    <location>
        <begin position="21"/>
        <end position="278"/>
    </location>
</feature>
<evidence type="ECO:0000256" key="7">
    <source>
        <dbReference type="ARBA" id="ARBA00022729"/>
    </source>
</evidence>
<evidence type="ECO:0000256" key="4">
    <source>
        <dbReference type="ARBA" id="ARBA00022448"/>
    </source>
</evidence>
<evidence type="ECO:0000256" key="3">
    <source>
        <dbReference type="ARBA" id="ARBA00016584"/>
    </source>
</evidence>
<evidence type="ECO:0000256" key="12">
    <source>
        <dbReference type="ARBA" id="ARBA00023136"/>
    </source>
</evidence>
<evidence type="ECO:0000256" key="9">
    <source>
        <dbReference type="ARBA" id="ARBA00022837"/>
    </source>
</evidence>
<evidence type="ECO:0000256" key="11">
    <source>
        <dbReference type="ARBA" id="ARBA00023065"/>
    </source>
</evidence>
<evidence type="ECO:0000256" key="2">
    <source>
        <dbReference type="ARBA" id="ARBA00006833"/>
    </source>
</evidence>
<keyword evidence="5" id="KW-0109">Calcium transport</keyword>
<evidence type="ECO:0000256" key="6">
    <source>
        <dbReference type="ARBA" id="ARBA00022692"/>
    </source>
</evidence>
<dbReference type="InterPro" id="IPR009567">
    <property type="entry name" value="SARAF"/>
</dbReference>
<evidence type="ECO:0000256" key="10">
    <source>
        <dbReference type="ARBA" id="ARBA00022989"/>
    </source>
</evidence>
<keyword evidence="16" id="KW-1185">Reference proteome</keyword>
<accession>A0A9D4PDQ5</accession>
<feature type="signal peptide" evidence="14">
    <location>
        <begin position="1"/>
        <end position="20"/>
    </location>
</feature>
<keyword evidence="6" id="KW-0812">Transmembrane</keyword>
<comment type="subcellular location">
    <subcellularLocation>
        <location evidence="1">Endoplasmic reticulum membrane</location>
        <topology evidence="1">Single-pass type I membrane protein</topology>
    </subcellularLocation>
</comment>
<evidence type="ECO:0000256" key="13">
    <source>
        <dbReference type="ARBA" id="ARBA00031116"/>
    </source>
</evidence>
<comment type="caution">
    <text evidence="15">The sequence shown here is derived from an EMBL/GenBank/DDBJ whole genome shotgun (WGS) entry which is preliminary data.</text>
</comment>
<keyword evidence="9" id="KW-0106">Calcium</keyword>
<evidence type="ECO:0000256" key="1">
    <source>
        <dbReference type="ARBA" id="ARBA00004115"/>
    </source>
</evidence>
<name>A0A9D4PDQ5_RHISA</name>
<evidence type="ECO:0000313" key="16">
    <source>
        <dbReference type="Proteomes" id="UP000821837"/>
    </source>
</evidence>
<dbReference type="VEuPathDB" id="VectorBase:RSAN_041752"/>
<dbReference type="PANTHER" id="PTHR15929">
    <property type="entry name" value="STORE-OPERATED CALCIUM ENTRY-ASSOCIATED REGULATORY FACTOR"/>
    <property type="match status" value="1"/>
</dbReference>
<dbReference type="GO" id="GO:0006816">
    <property type="term" value="P:calcium ion transport"/>
    <property type="evidence" value="ECO:0007669"/>
    <property type="project" value="UniProtKB-KW"/>
</dbReference>
<evidence type="ECO:0000256" key="8">
    <source>
        <dbReference type="ARBA" id="ARBA00022824"/>
    </source>
</evidence>
<dbReference type="GO" id="GO:0005789">
    <property type="term" value="C:endoplasmic reticulum membrane"/>
    <property type="evidence" value="ECO:0007669"/>
    <property type="project" value="UniProtKB-SubCell"/>
</dbReference>
<evidence type="ECO:0000256" key="5">
    <source>
        <dbReference type="ARBA" id="ARBA00022568"/>
    </source>
</evidence>
<evidence type="ECO:0000313" key="15">
    <source>
        <dbReference type="EMBL" id="KAH7935519.1"/>
    </source>
</evidence>
<keyword evidence="11" id="KW-0406">Ion transport</keyword>
<dbReference type="PANTHER" id="PTHR15929:SF0">
    <property type="entry name" value="STORE-OPERATED CALCIUM ENTRY-ASSOCIATED REGULATORY FACTOR"/>
    <property type="match status" value="1"/>
</dbReference>
<gene>
    <name evidence="15" type="ORF">HPB52_009508</name>
</gene>
<reference evidence="15" key="2">
    <citation type="submission" date="2021-09" db="EMBL/GenBank/DDBJ databases">
        <authorList>
            <person name="Jia N."/>
            <person name="Wang J."/>
            <person name="Shi W."/>
            <person name="Du L."/>
            <person name="Sun Y."/>
            <person name="Zhan W."/>
            <person name="Jiang J."/>
            <person name="Wang Q."/>
            <person name="Zhang B."/>
            <person name="Ji P."/>
            <person name="Sakyi L.B."/>
            <person name="Cui X."/>
            <person name="Yuan T."/>
            <person name="Jiang B."/>
            <person name="Yang W."/>
            <person name="Lam T.T.-Y."/>
            <person name="Chang Q."/>
            <person name="Ding S."/>
            <person name="Wang X."/>
            <person name="Zhu J."/>
            <person name="Ruan X."/>
            <person name="Zhao L."/>
            <person name="Wei J."/>
            <person name="Que T."/>
            <person name="Du C."/>
            <person name="Cheng J."/>
            <person name="Dai P."/>
            <person name="Han X."/>
            <person name="Huang E."/>
            <person name="Gao Y."/>
            <person name="Liu J."/>
            <person name="Shao H."/>
            <person name="Ye R."/>
            <person name="Li L."/>
            <person name="Wei W."/>
            <person name="Wang X."/>
            <person name="Wang C."/>
            <person name="Huo Q."/>
            <person name="Li W."/>
            <person name="Guo W."/>
            <person name="Chen H."/>
            <person name="Chen S."/>
            <person name="Zhou L."/>
            <person name="Zhou L."/>
            <person name="Ni X."/>
            <person name="Tian J."/>
            <person name="Zhou Y."/>
            <person name="Sheng Y."/>
            <person name="Liu T."/>
            <person name="Pan Y."/>
            <person name="Xia L."/>
            <person name="Li J."/>
            <person name="Zhao F."/>
            <person name="Cao W."/>
        </authorList>
    </citation>
    <scope>NUCLEOTIDE SEQUENCE</scope>
    <source>
        <strain evidence="15">Rsan-2018</strain>
        <tissue evidence="15">Larvae</tissue>
    </source>
</reference>
<keyword evidence="4" id="KW-0813">Transport</keyword>
<comment type="similarity">
    <text evidence="2">Belongs to the SARAF family.</text>
</comment>
<reference evidence="15" key="1">
    <citation type="journal article" date="2020" name="Cell">
        <title>Large-Scale Comparative Analyses of Tick Genomes Elucidate Their Genetic Diversity and Vector Capacities.</title>
        <authorList>
            <consortium name="Tick Genome and Microbiome Consortium (TIGMIC)"/>
            <person name="Jia N."/>
            <person name="Wang J."/>
            <person name="Shi W."/>
            <person name="Du L."/>
            <person name="Sun Y."/>
            <person name="Zhan W."/>
            <person name="Jiang J.F."/>
            <person name="Wang Q."/>
            <person name="Zhang B."/>
            <person name="Ji P."/>
            <person name="Bell-Sakyi L."/>
            <person name="Cui X.M."/>
            <person name="Yuan T.T."/>
            <person name="Jiang B.G."/>
            <person name="Yang W.F."/>
            <person name="Lam T.T."/>
            <person name="Chang Q.C."/>
            <person name="Ding S.J."/>
            <person name="Wang X.J."/>
            <person name="Zhu J.G."/>
            <person name="Ruan X.D."/>
            <person name="Zhao L."/>
            <person name="Wei J.T."/>
            <person name="Ye R.Z."/>
            <person name="Que T.C."/>
            <person name="Du C.H."/>
            <person name="Zhou Y.H."/>
            <person name="Cheng J.X."/>
            <person name="Dai P.F."/>
            <person name="Guo W.B."/>
            <person name="Han X.H."/>
            <person name="Huang E.J."/>
            <person name="Li L.F."/>
            <person name="Wei W."/>
            <person name="Gao Y.C."/>
            <person name="Liu J.Z."/>
            <person name="Shao H.Z."/>
            <person name="Wang X."/>
            <person name="Wang C.C."/>
            <person name="Yang T.C."/>
            <person name="Huo Q.B."/>
            <person name="Li W."/>
            <person name="Chen H.Y."/>
            <person name="Chen S.E."/>
            <person name="Zhou L.G."/>
            <person name="Ni X.B."/>
            <person name="Tian J.H."/>
            <person name="Sheng Y."/>
            <person name="Liu T."/>
            <person name="Pan Y.S."/>
            <person name="Xia L.Y."/>
            <person name="Li J."/>
            <person name="Zhao F."/>
            <person name="Cao W.C."/>
        </authorList>
    </citation>
    <scope>NUCLEOTIDE SEQUENCE</scope>
    <source>
        <strain evidence="15">Rsan-2018</strain>
    </source>
</reference>
<organism evidence="15 16">
    <name type="scientific">Rhipicephalus sanguineus</name>
    <name type="common">Brown dog tick</name>
    <name type="synonym">Ixodes sanguineus</name>
    <dbReference type="NCBI Taxonomy" id="34632"/>
    <lineage>
        <taxon>Eukaryota</taxon>
        <taxon>Metazoa</taxon>
        <taxon>Ecdysozoa</taxon>
        <taxon>Arthropoda</taxon>
        <taxon>Chelicerata</taxon>
        <taxon>Arachnida</taxon>
        <taxon>Acari</taxon>
        <taxon>Parasitiformes</taxon>
        <taxon>Ixodida</taxon>
        <taxon>Ixodoidea</taxon>
        <taxon>Ixodidae</taxon>
        <taxon>Rhipicephalinae</taxon>
        <taxon>Rhipicephalus</taxon>
        <taxon>Rhipicephalus</taxon>
    </lineage>
</organism>
<dbReference type="EMBL" id="JABSTV010001255">
    <property type="protein sequence ID" value="KAH7935519.1"/>
    <property type="molecule type" value="Genomic_DNA"/>
</dbReference>